<accession>A0ABR1QJS8</accession>
<keyword evidence="1" id="KW-1133">Transmembrane helix</keyword>
<dbReference type="GeneID" id="92075511"/>
<dbReference type="RefSeq" id="XP_066702311.1">
    <property type="nucleotide sequence ID" value="XM_066842449.1"/>
</dbReference>
<gene>
    <name evidence="2" type="ORF">PG986_006227</name>
</gene>
<evidence type="ECO:0000313" key="3">
    <source>
        <dbReference type="Proteomes" id="UP001391051"/>
    </source>
</evidence>
<evidence type="ECO:0000313" key="2">
    <source>
        <dbReference type="EMBL" id="KAK7957005.1"/>
    </source>
</evidence>
<sequence>MHAFTTKFIFTTTFSVISRRISSSVTRGNMEEHGMMPLPDGEAQNFHGTTHLQILIIIVASVTFTFATVLLMLRIYTSAKIVKKLEVSDCEYRFIRFIAFGTLFWNSISKIASPAVLIAFSWGLSGSYFTGMVLCKLSPG</sequence>
<protein>
    <submittedName>
        <fullName evidence="2">Uncharacterized protein</fullName>
    </submittedName>
</protein>
<reference evidence="2 3" key="1">
    <citation type="submission" date="2023-01" db="EMBL/GenBank/DDBJ databases">
        <title>Analysis of 21 Apiospora genomes using comparative genomics revels a genus with tremendous synthesis potential of carbohydrate active enzymes and secondary metabolites.</title>
        <authorList>
            <person name="Sorensen T."/>
        </authorList>
    </citation>
    <scope>NUCLEOTIDE SEQUENCE [LARGE SCALE GENOMIC DNA]</scope>
    <source>
        <strain evidence="2 3">CBS 24483</strain>
    </source>
</reference>
<name>A0ABR1QJS8_9PEZI</name>
<dbReference type="EMBL" id="JAQQWE010000004">
    <property type="protein sequence ID" value="KAK7957005.1"/>
    <property type="molecule type" value="Genomic_DNA"/>
</dbReference>
<feature type="transmembrane region" description="Helical" evidence="1">
    <location>
        <begin position="54"/>
        <end position="76"/>
    </location>
</feature>
<keyword evidence="3" id="KW-1185">Reference proteome</keyword>
<organism evidence="2 3">
    <name type="scientific">Apiospora aurea</name>
    <dbReference type="NCBI Taxonomy" id="335848"/>
    <lineage>
        <taxon>Eukaryota</taxon>
        <taxon>Fungi</taxon>
        <taxon>Dikarya</taxon>
        <taxon>Ascomycota</taxon>
        <taxon>Pezizomycotina</taxon>
        <taxon>Sordariomycetes</taxon>
        <taxon>Xylariomycetidae</taxon>
        <taxon>Amphisphaeriales</taxon>
        <taxon>Apiosporaceae</taxon>
        <taxon>Apiospora</taxon>
    </lineage>
</organism>
<evidence type="ECO:0000256" key="1">
    <source>
        <dbReference type="SAM" id="Phobius"/>
    </source>
</evidence>
<proteinExistence type="predicted"/>
<comment type="caution">
    <text evidence="2">The sequence shown here is derived from an EMBL/GenBank/DDBJ whole genome shotgun (WGS) entry which is preliminary data.</text>
</comment>
<feature type="transmembrane region" description="Helical" evidence="1">
    <location>
        <begin position="97"/>
        <end position="122"/>
    </location>
</feature>
<dbReference type="Proteomes" id="UP001391051">
    <property type="component" value="Unassembled WGS sequence"/>
</dbReference>
<keyword evidence="1" id="KW-0472">Membrane</keyword>
<keyword evidence="1" id="KW-0812">Transmembrane</keyword>